<keyword evidence="2 7" id="KW-0862">Zinc</keyword>
<feature type="binding site" evidence="7">
    <location>
        <position position="86"/>
    </location>
    <ligand>
        <name>Zn(2+)</name>
        <dbReference type="ChEBI" id="CHEBI:29105"/>
        <note>catalytic</note>
    </ligand>
</feature>
<feature type="site" description="Plays a key role in the stabilization of the transition state and positioning the aldehyde component" evidence="7">
    <location>
        <position position="144"/>
    </location>
</feature>
<keyword evidence="1 7" id="KW-0479">Metal-binding</keyword>
<dbReference type="Gene3D" id="3.40.225.10">
    <property type="entry name" value="Class II aldolase/adducin N-terminal domain"/>
    <property type="match status" value="1"/>
</dbReference>
<feature type="domain" description="Class II aldolase/adducin N-terminal" evidence="8">
    <location>
        <begin position="8"/>
        <end position="195"/>
    </location>
</feature>
<dbReference type="NCBIfam" id="NF005984">
    <property type="entry name" value="PRK08087.1"/>
    <property type="match status" value="1"/>
</dbReference>
<comment type="caution">
    <text evidence="9">The sequence shown here is derived from an EMBL/GenBank/DDBJ whole genome shotgun (WGS) entry which is preliminary data.</text>
</comment>
<dbReference type="PANTHER" id="PTHR22789:SF0">
    <property type="entry name" value="3-OXO-TETRONATE 4-PHOSPHATE DECARBOXYLASE-RELATED"/>
    <property type="match status" value="1"/>
</dbReference>
<dbReference type="InterPro" id="IPR036409">
    <property type="entry name" value="Aldolase_II/adducin_N_sf"/>
</dbReference>
<reference evidence="9 10" key="1">
    <citation type="journal article" date="2011" name="BMC Genomics">
        <title>Genome sequencing reveals diversification of virulence factor content and possible host adaptation in distinct subpopulations of Salmonella enterica.</title>
        <authorList>
            <person name="den Bakker H.C."/>
            <person name="Moreno Switt A.I."/>
            <person name="Govoni G."/>
            <person name="Cummings C.A."/>
            <person name="Ranieri M.L."/>
            <person name="Degoricija L."/>
            <person name="Hoelzer K."/>
            <person name="Rodriguez-Rivera L.D."/>
            <person name="Brown S."/>
            <person name="Bolchacova E."/>
            <person name="Furtado M.R."/>
            <person name="Wiedmann M."/>
        </authorList>
    </citation>
    <scope>NUCLEOTIDE SEQUENCE [LARGE SCALE GENOMIC DNA]</scope>
    <source>
        <strain evidence="9 10">A4-543</strain>
    </source>
</reference>
<proteinExistence type="inferred from homology"/>
<evidence type="ECO:0000256" key="4">
    <source>
        <dbReference type="ARBA" id="ARBA00023239"/>
    </source>
</evidence>
<evidence type="ECO:0000256" key="2">
    <source>
        <dbReference type="ARBA" id="ARBA00022833"/>
    </source>
</evidence>
<feature type="active site" description="Proton donor/acceptor" evidence="7">
    <location>
        <position position="86"/>
    </location>
</feature>
<evidence type="ECO:0000259" key="8">
    <source>
        <dbReference type="SMART" id="SM01007"/>
    </source>
</evidence>
<feature type="binding site" evidence="7">
    <location>
        <begin position="84"/>
        <end position="85"/>
    </location>
    <ligand>
        <name>substrate</name>
    </ligand>
</feature>
<gene>
    <name evidence="7" type="primary">fucA</name>
    <name evidence="9" type="ORF">LTSESEN_4635</name>
</gene>
<dbReference type="SMART" id="SM01007">
    <property type="entry name" value="Aldolase_II"/>
    <property type="match status" value="1"/>
</dbReference>
<feature type="site" description="Plays a key role in the stabilization of the transition state and positioning the aldehyde component" evidence="7">
    <location>
        <position position="222"/>
    </location>
</feature>
<dbReference type="UniPathway" id="UPA00563">
    <property type="reaction ID" value="UER00626"/>
</dbReference>
<evidence type="ECO:0000313" key="10">
    <source>
        <dbReference type="Proteomes" id="UP000005065"/>
    </source>
</evidence>
<comment type="function">
    <text evidence="7">Involved in the degradation of L-fucose and D-arabinose. Catalyzes the reversible cleavage of L-fuculose 1-phosphate (Fuc1P) to yield dihydroxyacetone phosphate (DHAP) and L-lactaldehyde.</text>
</comment>
<sequence length="228" mass="25098">MERNRLARQIIDTCLEMTRLGLNQGTAGNVSVRYQGGLLITPTGIHFRKASPSPPTGIPYEKLTESHIVFIDADGQHEQGKLPSSEWRFHMAAYQTRPDANAVVHNHAVHCTAVSILNRPIPAIHYMIAAAGGNSIPCAPYATFGTRELSDHVAVALKNRKATLLQHHGLIACEENLDKALWLAHEVEVLAQLYLSTLAIVDPVPVLDDEAIAIVLEKFKTYGLRIEE</sequence>
<dbReference type="GO" id="GO:0042355">
    <property type="term" value="P:L-fucose catabolic process"/>
    <property type="evidence" value="ECO:0007669"/>
    <property type="project" value="UniProtKB-UniRule"/>
</dbReference>
<evidence type="ECO:0000256" key="7">
    <source>
        <dbReference type="HAMAP-Rule" id="MF_00987"/>
    </source>
</evidence>
<dbReference type="SUPFAM" id="SSF53639">
    <property type="entry name" value="AraD/HMP-PK domain-like"/>
    <property type="match status" value="1"/>
</dbReference>
<dbReference type="InterPro" id="IPR001303">
    <property type="entry name" value="Aldolase_II/adducin_N"/>
</dbReference>
<dbReference type="PATRIC" id="fig|913082.3.peg.3586"/>
<dbReference type="InterPro" id="IPR050197">
    <property type="entry name" value="Aldolase_class_II_sugar_metab"/>
</dbReference>
<organism evidence="9 10">
    <name type="scientific">Salmonella enterica subsp. enterica serovar Senftenberg str. A4-543</name>
    <dbReference type="NCBI Taxonomy" id="913082"/>
    <lineage>
        <taxon>Bacteria</taxon>
        <taxon>Pseudomonadati</taxon>
        <taxon>Pseudomonadota</taxon>
        <taxon>Gammaproteobacteria</taxon>
        <taxon>Enterobacterales</taxon>
        <taxon>Enterobacteriaceae</taxon>
        <taxon>Salmonella</taxon>
    </lineage>
</organism>
<keyword evidence="4 7" id="KW-0456">Lyase</keyword>
<comment type="similarity">
    <text evidence="7">Belongs to the aldolase class II family. AraD/FucA subfamily.</text>
</comment>
<evidence type="ECO:0000256" key="6">
    <source>
        <dbReference type="ARBA" id="ARBA00023277"/>
    </source>
</evidence>
<feature type="site" description="Plays a key role in the stabilization of the transition state and positioning the aldehyde component" evidence="7">
    <location>
        <position position="126"/>
    </location>
</feature>
<feature type="binding site" evidence="7">
    <location>
        <position position="168"/>
    </location>
    <ligand>
        <name>Zn(2+)</name>
        <dbReference type="ChEBI" id="CHEBI:29105"/>
        <note>catalytic</note>
    </ligand>
</feature>
<accession>G5R4W8</accession>
<dbReference type="GO" id="GO:0019568">
    <property type="term" value="P:arabinose catabolic process"/>
    <property type="evidence" value="ECO:0007669"/>
    <property type="project" value="UniProtKB-KW"/>
</dbReference>
<dbReference type="FunFam" id="3.40.225.10:FF:000005">
    <property type="entry name" value="L-fuculose phosphate aldolase"/>
    <property type="match status" value="1"/>
</dbReference>
<evidence type="ECO:0000256" key="3">
    <source>
        <dbReference type="ARBA" id="ARBA00022935"/>
    </source>
</evidence>
<dbReference type="HAMAP" id="MF_00987">
    <property type="entry name" value="FucA"/>
    <property type="match status" value="1"/>
</dbReference>
<keyword evidence="3 7" id="KW-0054">Arabinose catabolism</keyword>
<feature type="binding site" evidence="7">
    <location>
        <position position="107"/>
    </location>
    <ligand>
        <name>Zn(2+)</name>
        <dbReference type="ChEBI" id="CHEBI:29105"/>
        <note>catalytic</note>
    </ligand>
</feature>
<protein>
    <recommendedName>
        <fullName evidence="7">L-fuculose phosphate aldolase</fullName>
        <ecNumber evidence="7">4.1.2.17</ecNumber>
    </recommendedName>
    <alternativeName>
        <fullName evidence="7">D-ribulose-phosphate aldolase</fullName>
    </alternativeName>
    <alternativeName>
        <fullName evidence="7">L-fuculose-1-phosphate aldolase</fullName>
    </alternativeName>
</protein>
<evidence type="ECO:0000256" key="1">
    <source>
        <dbReference type="ARBA" id="ARBA00022723"/>
    </source>
</evidence>
<dbReference type="InterPro" id="IPR004782">
    <property type="entry name" value="FucA"/>
</dbReference>
<dbReference type="PANTHER" id="PTHR22789">
    <property type="entry name" value="FUCULOSE PHOSPHATE ALDOLASE"/>
    <property type="match status" value="1"/>
</dbReference>
<dbReference type="Proteomes" id="UP000005065">
    <property type="component" value="Unassembled WGS sequence"/>
</dbReference>
<comment type="cofactor">
    <cofactor evidence="7">
        <name>Zn(2+)</name>
        <dbReference type="ChEBI" id="CHEBI:29105"/>
    </cofactor>
    <text evidence="7">Binds 1 zinc ion per subunit.</text>
</comment>
<dbReference type="GO" id="GO:0008270">
    <property type="term" value="F:zinc ion binding"/>
    <property type="evidence" value="ECO:0007669"/>
    <property type="project" value="UniProtKB-UniRule"/>
</dbReference>
<name>G5R4W8_SALSE</name>
<evidence type="ECO:0000256" key="5">
    <source>
        <dbReference type="ARBA" id="ARBA00023253"/>
    </source>
</evidence>
<feature type="binding site" evidence="7">
    <location>
        <begin position="56"/>
        <end position="57"/>
    </location>
    <ligand>
        <name>substrate</name>
    </ligand>
</feature>
<evidence type="ECO:0000313" key="9">
    <source>
        <dbReference type="EMBL" id="EHC83178.1"/>
    </source>
</evidence>
<feature type="binding site" evidence="7">
    <location>
        <begin position="28"/>
        <end position="29"/>
    </location>
    <ligand>
        <name>substrate</name>
    </ligand>
</feature>
<keyword evidence="5 7" id="KW-0294">Fucose metabolism</keyword>
<dbReference type="GO" id="GO:0005829">
    <property type="term" value="C:cytosol"/>
    <property type="evidence" value="ECO:0007669"/>
    <property type="project" value="TreeGrafter"/>
</dbReference>
<dbReference type="CDD" id="cd00398">
    <property type="entry name" value="Aldolase_II"/>
    <property type="match status" value="1"/>
</dbReference>
<feature type="binding site" evidence="7">
    <location>
        <position position="105"/>
    </location>
    <ligand>
        <name>Zn(2+)</name>
        <dbReference type="ChEBI" id="CHEBI:29105"/>
        <note>catalytic</note>
    </ligand>
</feature>
<comment type="catalytic activity">
    <reaction evidence="7">
        <text>L-fuculose 1-phosphate = (S)-lactaldehyde + dihydroxyacetone phosphate</text>
        <dbReference type="Rhea" id="RHEA:12933"/>
        <dbReference type="ChEBI" id="CHEBI:18041"/>
        <dbReference type="ChEBI" id="CHEBI:57642"/>
        <dbReference type="ChEBI" id="CHEBI:57846"/>
        <dbReference type="EC" id="4.1.2.17"/>
    </reaction>
</comment>
<dbReference type="GO" id="GO:0008738">
    <property type="term" value="F:L-fuculose-phosphate aldolase activity"/>
    <property type="evidence" value="ECO:0007669"/>
    <property type="project" value="UniProtKB-UniRule"/>
</dbReference>
<dbReference type="Pfam" id="PF00596">
    <property type="entry name" value="Aldolase_II"/>
    <property type="match status" value="2"/>
</dbReference>
<comment type="pathway">
    <text evidence="7">Carbohydrate degradation; L-fucose degradation; L-lactaldehyde and glycerone phosphate from L-fucose: step 3/3.</text>
</comment>
<dbReference type="EMBL" id="AFCU01001517">
    <property type="protein sequence ID" value="EHC83178.1"/>
    <property type="molecule type" value="Genomic_DNA"/>
</dbReference>
<keyword evidence="6 7" id="KW-0119">Carbohydrate metabolism</keyword>
<comment type="subunit">
    <text evidence="7">Homotetramer.</text>
</comment>
<dbReference type="AlphaFoldDB" id="G5R4W8"/>
<dbReference type="EC" id="4.1.2.17" evidence="7"/>